<reference evidence="1" key="1">
    <citation type="journal article" date="2015" name="Nature">
        <title>Complex archaea that bridge the gap between prokaryotes and eukaryotes.</title>
        <authorList>
            <person name="Spang A."/>
            <person name="Saw J.H."/>
            <person name="Jorgensen S.L."/>
            <person name="Zaremba-Niedzwiedzka K."/>
            <person name="Martijn J."/>
            <person name="Lind A.E."/>
            <person name="van Eijk R."/>
            <person name="Schleper C."/>
            <person name="Guy L."/>
            <person name="Ettema T.J."/>
        </authorList>
    </citation>
    <scope>NUCLEOTIDE SEQUENCE</scope>
</reference>
<dbReference type="Gene3D" id="2.60.120.200">
    <property type="match status" value="1"/>
</dbReference>
<sequence length="1775" mass="196839">IFAVNSLVSISSPEMSYTKIPSSNRIEGSVDFTSLEFYSSLEDIDSLSINDEFIIRCQISPSLGESINVRVRLIPKEVELIEGFQIKKYYEISSRFVGGPRKNYNMITRVPLNTLNLAPGTYKVEITYNVLTGFAYRSAPSDTFEVFIGKDNLKVLSNERFSEPIESGYEYGAVYGFEYDINGTKSWNIVYDGHIVDSLHKPVQLDNLILYIEENDRYVQIANVTTDNEGKFYVNHTVYGSIEMNLMTKIFYDGNLDSFYNTLSHEEYAGLETDIFGNRFFVDQDRDGYPDWPYDLYDLLHVLSSQSESSPSTSLAFMAEFDENIGINVYSFINNYQGIIQGGTTWDIGKRKYGLYFDGDGDITGGAGEAIGTTIYNTYTNISYEYDTGGESNNTGWLSPQIITTVGGSGADWTTPNYAGAQNDSYASTSLDSSGGGSIVIEDKETVEGRRETSLTISNVDISGTNVVLYVFGSAKTKTGNQAGNQEPNSVVWDSGGANEEAFTQVGFYNPSNKMATWIYRLKDPQGTTSAITISDTSNQWTWSGAVATALVLSGVNQATPDDGYNNNYGTSGAATVSIASGTGDTVFDVVSVNSETPTVDGTQTEQWNTPSSGNVVGAGSNEAGDTSVSMDWTFASAVWGISGININPSGGGGGGSAESNWLRATNFNFDIAPGSNVTGIELEIDKNGTLNSIIDYDIRLRRTSGQVGDNKSLGGLWSTTDTDTYSTYGGSDETWNAGLSVSDIVSSDFGVDIAVTSSSSNNASIDHIRIKIYFDNPVTQIQNFSIIRPNADILSQWEDSHTESHSNLINETTLNTSRYVYTSSIASVNITDSFLMDTFNINSGNVTQIQIKVYGKEIDIESIINVSAGSWSGLQPLDMGTTPAWKTYTWSELSLSQSDLDGITILFESEPPQTSQPTYENFDYVDFGDILDSTLGTSDTEFLITAWIYPTQFTSNTSINGVKNVFFSKAGIIELGVNETGFLQVHILTNNKNITAEYGFPGAITLNSWNFVAVRYNNSGSDVDILINDVWCREPIGGTAEPWNGGSILKEGGKIIIGAEISTYSCFTGKLDDISVFNATLTDLEIESHRGGPFLAIDTTVLKEDGQGGWMPMTIPGEVIEGRLKFDVNSTGKPINALEFYLSSTEPDLQSPNPNDWNLLPYTYTGPQEIGFEELYWLDEDSWNLPDNSSWYFVSKATDDIGNVVYDYYSTYFGIEHFDELINFTTKDTNGRIGIGQDYDHIGVSSNYESHINSFDIYINESDDIDFLTTINYTDINDVIYLSQSLSTWITSKSLTPDNYNVNFIIVANLTYDGFPFYLQNYTLGQTILDIKAPDITLLSGSPYSLILGKTYDNVQENLVTMAVNSTESDFDKVKVEYKYETPTTSDWLLYGTFFALNSLADITLNLLNLRDDNLTLRFYSYDDLGNENLLSNTSHWLVKDLNNHEQFTVEDLDNTILYGLDQNGMIDIDLKVFPFDNDITKVLVSTNYESFSLTTVFSEQNHIYFTDDDVIDLIQLNSSFYNIEGSEFTIILIGIMLFQGSNIVPVTSQEIIITATRATFNNVVEISNLTVDISSEINNILMSFAENPAYNNFHQIPYIVNNLPPVLKVFDTYGNLVETIELQVDYDYFENINYTDFGDVEVSDNSFTVPLPSLPAGDELCSIEAVRLNGTSYEFSYFIDILSEEIFFTLLTQQDLDGIYDSNNPVSTDYGVSNVIHSIDQFQGSYNFTLLPQDNYTFRGEFYDISGIISTFLIDTPVTIDYFGPDIYARFNT</sequence>
<dbReference type="EMBL" id="LAZR01006709">
    <property type="protein sequence ID" value="KKM90173.1"/>
    <property type="molecule type" value="Genomic_DNA"/>
</dbReference>
<dbReference type="InterPro" id="IPR013320">
    <property type="entry name" value="ConA-like_dom_sf"/>
</dbReference>
<name>A0A0F9L9R9_9ZZZZ</name>
<dbReference type="SUPFAM" id="SSF49899">
    <property type="entry name" value="Concanavalin A-like lectins/glucanases"/>
    <property type="match status" value="1"/>
</dbReference>
<comment type="caution">
    <text evidence="1">The sequence shown here is derived from an EMBL/GenBank/DDBJ whole genome shotgun (WGS) entry which is preliminary data.</text>
</comment>
<accession>A0A0F9L9R9</accession>
<evidence type="ECO:0000313" key="1">
    <source>
        <dbReference type="EMBL" id="KKM90173.1"/>
    </source>
</evidence>
<feature type="non-terminal residue" evidence="1">
    <location>
        <position position="1775"/>
    </location>
</feature>
<protein>
    <submittedName>
        <fullName evidence="1">Uncharacterized protein</fullName>
    </submittedName>
</protein>
<organism evidence="1">
    <name type="scientific">marine sediment metagenome</name>
    <dbReference type="NCBI Taxonomy" id="412755"/>
    <lineage>
        <taxon>unclassified sequences</taxon>
        <taxon>metagenomes</taxon>
        <taxon>ecological metagenomes</taxon>
    </lineage>
</organism>
<feature type="non-terminal residue" evidence="1">
    <location>
        <position position="1"/>
    </location>
</feature>
<proteinExistence type="predicted"/>
<gene>
    <name evidence="1" type="ORF">LCGC14_1241290</name>
</gene>